<sequence length="102" mass="11004">MLTDRTSDLMSFTFKGTGVSVIGTVGPKQGLIRFSLDGKDITTFDRGRPKLKCDQVLFKLSNLPLGEHTVSGLLVGGGTNPNTGEEDGVFSVQRIKYTVPDK</sequence>
<dbReference type="EMBL" id="KN823182">
    <property type="protein sequence ID" value="KIO20210.1"/>
    <property type="molecule type" value="Genomic_DNA"/>
</dbReference>
<keyword evidence="2" id="KW-1185">Reference proteome</keyword>
<reference evidence="2" key="2">
    <citation type="submission" date="2015-01" db="EMBL/GenBank/DDBJ databases">
        <title>Evolutionary Origins and Diversification of the Mycorrhizal Mutualists.</title>
        <authorList>
            <consortium name="DOE Joint Genome Institute"/>
            <consortium name="Mycorrhizal Genomics Consortium"/>
            <person name="Kohler A."/>
            <person name="Kuo A."/>
            <person name="Nagy L.G."/>
            <person name="Floudas D."/>
            <person name="Copeland A."/>
            <person name="Barry K.W."/>
            <person name="Cichocki N."/>
            <person name="Veneault-Fourrey C."/>
            <person name="LaButti K."/>
            <person name="Lindquist E.A."/>
            <person name="Lipzen A."/>
            <person name="Lundell T."/>
            <person name="Morin E."/>
            <person name="Murat C."/>
            <person name="Riley R."/>
            <person name="Ohm R."/>
            <person name="Sun H."/>
            <person name="Tunlid A."/>
            <person name="Henrissat B."/>
            <person name="Grigoriev I.V."/>
            <person name="Hibbett D.S."/>
            <person name="Martin F."/>
        </authorList>
    </citation>
    <scope>NUCLEOTIDE SEQUENCE [LARGE SCALE GENOMIC DNA]</scope>
    <source>
        <strain evidence="2">MUT 4182</strain>
    </source>
</reference>
<name>A0A0C3PYA4_9AGAM</name>
<dbReference type="OrthoDB" id="3224570at2759"/>
<reference evidence="1 2" key="1">
    <citation type="submission" date="2014-04" db="EMBL/GenBank/DDBJ databases">
        <authorList>
            <consortium name="DOE Joint Genome Institute"/>
            <person name="Kuo A."/>
            <person name="Girlanda M."/>
            <person name="Perotto S."/>
            <person name="Kohler A."/>
            <person name="Nagy L.G."/>
            <person name="Floudas D."/>
            <person name="Copeland A."/>
            <person name="Barry K.W."/>
            <person name="Cichocki N."/>
            <person name="Veneault-Fourrey C."/>
            <person name="LaButti K."/>
            <person name="Lindquist E.A."/>
            <person name="Lipzen A."/>
            <person name="Lundell T."/>
            <person name="Morin E."/>
            <person name="Murat C."/>
            <person name="Sun H."/>
            <person name="Tunlid A."/>
            <person name="Henrissat B."/>
            <person name="Grigoriev I.V."/>
            <person name="Hibbett D.S."/>
            <person name="Martin F."/>
            <person name="Nordberg H.P."/>
            <person name="Cantor M.N."/>
            <person name="Hua S.X."/>
        </authorList>
    </citation>
    <scope>NUCLEOTIDE SEQUENCE [LARGE SCALE GENOMIC DNA]</scope>
    <source>
        <strain evidence="1 2">MUT 4182</strain>
    </source>
</reference>
<dbReference type="HOGENOM" id="CLU_144991_0_0_1"/>
<dbReference type="AlphaFoldDB" id="A0A0C3PYA4"/>
<accession>A0A0C3PYA4</accession>
<evidence type="ECO:0000313" key="1">
    <source>
        <dbReference type="EMBL" id="KIO20210.1"/>
    </source>
</evidence>
<evidence type="ECO:0000313" key="2">
    <source>
        <dbReference type="Proteomes" id="UP000054248"/>
    </source>
</evidence>
<gene>
    <name evidence="1" type="ORF">M407DRAFT_30115</name>
</gene>
<dbReference type="Proteomes" id="UP000054248">
    <property type="component" value="Unassembled WGS sequence"/>
</dbReference>
<organism evidence="1 2">
    <name type="scientific">Tulasnella calospora MUT 4182</name>
    <dbReference type="NCBI Taxonomy" id="1051891"/>
    <lineage>
        <taxon>Eukaryota</taxon>
        <taxon>Fungi</taxon>
        <taxon>Dikarya</taxon>
        <taxon>Basidiomycota</taxon>
        <taxon>Agaricomycotina</taxon>
        <taxon>Agaricomycetes</taxon>
        <taxon>Cantharellales</taxon>
        <taxon>Tulasnellaceae</taxon>
        <taxon>Tulasnella</taxon>
    </lineage>
</organism>
<proteinExistence type="predicted"/>
<dbReference type="Gene3D" id="2.60.120.260">
    <property type="entry name" value="Galactose-binding domain-like"/>
    <property type="match status" value="1"/>
</dbReference>
<protein>
    <submittedName>
        <fullName evidence="1">Uncharacterized protein</fullName>
    </submittedName>
</protein>